<proteinExistence type="predicted"/>
<organism evidence="2 3">
    <name type="scientific">Plenodomus tracheiphilus IPT5</name>
    <dbReference type="NCBI Taxonomy" id="1408161"/>
    <lineage>
        <taxon>Eukaryota</taxon>
        <taxon>Fungi</taxon>
        <taxon>Dikarya</taxon>
        <taxon>Ascomycota</taxon>
        <taxon>Pezizomycotina</taxon>
        <taxon>Dothideomycetes</taxon>
        <taxon>Pleosporomycetidae</taxon>
        <taxon>Pleosporales</taxon>
        <taxon>Pleosporineae</taxon>
        <taxon>Leptosphaeriaceae</taxon>
        <taxon>Plenodomus</taxon>
    </lineage>
</organism>
<dbReference type="InterPro" id="IPR036280">
    <property type="entry name" value="Multihaem_cyt_sf"/>
</dbReference>
<dbReference type="Proteomes" id="UP000799423">
    <property type="component" value="Unassembled WGS sequence"/>
</dbReference>
<dbReference type="PROSITE" id="PS50181">
    <property type="entry name" value="FBOX"/>
    <property type="match status" value="1"/>
</dbReference>
<dbReference type="SUPFAM" id="SSF81383">
    <property type="entry name" value="F-box domain"/>
    <property type="match status" value="1"/>
</dbReference>
<dbReference type="EMBL" id="MU006422">
    <property type="protein sequence ID" value="KAF2844090.1"/>
    <property type="molecule type" value="Genomic_DNA"/>
</dbReference>
<dbReference type="InterPro" id="IPR001810">
    <property type="entry name" value="F-box_dom"/>
</dbReference>
<reference evidence="2" key="1">
    <citation type="submission" date="2020-01" db="EMBL/GenBank/DDBJ databases">
        <authorList>
            <consortium name="DOE Joint Genome Institute"/>
            <person name="Haridas S."/>
            <person name="Albert R."/>
            <person name="Binder M."/>
            <person name="Bloem J."/>
            <person name="Labutti K."/>
            <person name="Salamov A."/>
            <person name="Andreopoulos B."/>
            <person name="Baker S.E."/>
            <person name="Barry K."/>
            <person name="Bills G."/>
            <person name="Bluhm B.H."/>
            <person name="Cannon C."/>
            <person name="Castanera R."/>
            <person name="Culley D.E."/>
            <person name="Daum C."/>
            <person name="Ezra D."/>
            <person name="Gonzalez J.B."/>
            <person name="Henrissat B."/>
            <person name="Kuo A."/>
            <person name="Liang C."/>
            <person name="Lipzen A."/>
            <person name="Lutzoni F."/>
            <person name="Magnuson J."/>
            <person name="Mondo S."/>
            <person name="Nolan M."/>
            <person name="Ohm R."/>
            <person name="Pangilinan J."/>
            <person name="Park H.-J."/>
            <person name="Ramirez L."/>
            <person name="Alfaro M."/>
            <person name="Sun H."/>
            <person name="Tritt A."/>
            <person name="Yoshinaga Y."/>
            <person name="Zwiers L.-H."/>
            <person name="Turgeon B.G."/>
            <person name="Goodwin S.B."/>
            <person name="Spatafora J.W."/>
            <person name="Crous P.W."/>
            <person name="Grigoriev I.V."/>
        </authorList>
    </citation>
    <scope>NUCLEOTIDE SEQUENCE</scope>
    <source>
        <strain evidence="2">IPT5</strain>
    </source>
</reference>
<accession>A0A6A7ALV3</accession>
<sequence length="191" mass="21395">METLALQNMPPEILLDIQSNLSYASRIALRLTCRELHLKIDDPDRHANDNHTGAEDLVQTTRRCYSMKDLLEIEMWPEYNSAQDRSAGSKQPFAGFDFFACNSCHRIRCASRFSNAMMKGKRGKLGSGTHAEKSGRFCISCGIRVGIYKRGDWLQYGGALGSCAYICRKCGSFVPVSFGYLAVNERVCLDC</sequence>
<evidence type="ECO:0000313" key="2">
    <source>
        <dbReference type="EMBL" id="KAF2844090.1"/>
    </source>
</evidence>
<dbReference type="AlphaFoldDB" id="A0A6A7ALV3"/>
<dbReference type="SUPFAM" id="SSF48695">
    <property type="entry name" value="Multiheme cytochromes"/>
    <property type="match status" value="1"/>
</dbReference>
<dbReference type="SMART" id="SM00256">
    <property type="entry name" value="FBOX"/>
    <property type="match status" value="1"/>
</dbReference>
<keyword evidence="3" id="KW-1185">Reference proteome</keyword>
<dbReference type="Pfam" id="PF00646">
    <property type="entry name" value="F-box"/>
    <property type="match status" value="1"/>
</dbReference>
<dbReference type="OrthoDB" id="3433007at2759"/>
<dbReference type="InterPro" id="IPR036047">
    <property type="entry name" value="F-box-like_dom_sf"/>
</dbReference>
<gene>
    <name evidence="2" type="ORF">T440DRAFT_473671</name>
</gene>
<evidence type="ECO:0000313" key="3">
    <source>
        <dbReference type="Proteomes" id="UP000799423"/>
    </source>
</evidence>
<protein>
    <recommendedName>
        <fullName evidence="1">F-box domain-containing protein</fullName>
    </recommendedName>
</protein>
<name>A0A6A7ALV3_9PLEO</name>
<feature type="domain" description="F-box" evidence="1">
    <location>
        <begin position="3"/>
        <end position="50"/>
    </location>
</feature>
<evidence type="ECO:0000259" key="1">
    <source>
        <dbReference type="PROSITE" id="PS50181"/>
    </source>
</evidence>